<reference evidence="1 2" key="1">
    <citation type="submission" date="2016-01" db="EMBL/GenBank/DDBJ databases">
        <authorList>
            <person name="Oliw E.H."/>
        </authorList>
    </citation>
    <scope>NUCLEOTIDE SEQUENCE [LARGE SCALE GENOMIC DNA]</scope>
    <source>
        <strain evidence="1">LMG 27134</strain>
    </source>
</reference>
<accession>A0A158J6R6</accession>
<protein>
    <submittedName>
        <fullName evidence="1">Short chain dehydrogenase</fullName>
    </submittedName>
</protein>
<dbReference type="RefSeq" id="WP_062091444.1">
    <property type="nucleotide sequence ID" value="NZ_FCOK02000073.1"/>
</dbReference>
<gene>
    <name evidence="1" type="ORF">AWB69_07259</name>
</gene>
<evidence type="ECO:0000313" key="2">
    <source>
        <dbReference type="Proteomes" id="UP000054683"/>
    </source>
</evidence>
<sequence>MEIIDTDMTAGINAPKTSPEEVVRQVLEGIEQGKEEILVDETGRNVKASLSSASPAYLTRAH</sequence>
<proteinExistence type="predicted"/>
<name>A0A158J6R6_9BURK</name>
<dbReference type="Proteomes" id="UP000054683">
    <property type="component" value="Unassembled WGS sequence"/>
</dbReference>
<dbReference type="AlphaFoldDB" id="A0A158J6R6"/>
<dbReference type="EMBL" id="FCOK02000073">
    <property type="protein sequence ID" value="SAL64526.1"/>
    <property type="molecule type" value="Genomic_DNA"/>
</dbReference>
<organism evidence="1 2">
    <name type="scientific">Caballeronia udeis</name>
    <dbReference type="NCBI Taxonomy" id="1232866"/>
    <lineage>
        <taxon>Bacteria</taxon>
        <taxon>Pseudomonadati</taxon>
        <taxon>Pseudomonadota</taxon>
        <taxon>Betaproteobacteria</taxon>
        <taxon>Burkholderiales</taxon>
        <taxon>Burkholderiaceae</taxon>
        <taxon>Caballeronia</taxon>
    </lineage>
</organism>
<dbReference type="OrthoDB" id="5786478at2"/>
<evidence type="ECO:0000313" key="1">
    <source>
        <dbReference type="EMBL" id="SAL64526.1"/>
    </source>
</evidence>